<gene>
    <name evidence="1" type="ORF">ACFPBZ_02760</name>
</gene>
<comment type="caution">
    <text evidence="1">The sequence shown here is derived from an EMBL/GenBank/DDBJ whole genome shotgun (WGS) entry which is preliminary data.</text>
</comment>
<dbReference type="RefSeq" id="WP_378034468.1">
    <property type="nucleotide sequence ID" value="NZ_JBHSIV010000002.1"/>
</dbReference>
<dbReference type="EMBL" id="JBHSIV010000002">
    <property type="protein sequence ID" value="MFC5061114.1"/>
    <property type="molecule type" value="Genomic_DNA"/>
</dbReference>
<organism evidence="1 2">
    <name type="scientific">Actinomycetospora atypica</name>
    <dbReference type="NCBI Taxonomy" id="1290095"/>
    <lineage>
        <taxon>Bacteria</taxon>
        <taxon>Bacillati</taxon>
        <taxon>Actinomycetota</taxon>
        <taxon>Actinomycetes</taxon>
        <taxon>Pseudonocardiales</taxon>
        <taxon>Pseudonocardiaceae</taxon>
        <taxon>Actinomycetospora</taxon>
    </lineage>
</organism>
<keyword evidence="2" id="KW-1185">Reference proteome</keyword>
<dbReference type="InterPro" id="IPR006311">
    <property type="entry name" value="TAT_signal"/>
</dbReference>
<reference evidence="2" key="1">
    <citation type="journal article" date="2019" name="Int. J. Syst. Evol. Microbiol.">
        <title>The Global Catalogue of Microorganisms (GCM) 10K type strain sequencing project: providing services to taxonomists for standard genome sequencing and annotation.</title>
        <authorList>
            <consortium name="The Broad Institute Genomics Platform"/>
            <consortium name="The Broad Institute Genome Sequencing Center for Infectious Disease"/>
            <person name="Wu L."/>
            <person name="Ma J."/>
        </authorList>
    </citation>
    <scope>NUCLEOTIDE SEQUENCE [LARGE SCALE GENOMIC DNA]</scope>
    <source>
        <strain evidence="2">CGMCC 4.7093</strain>
    </source>
</reference>
<evidence type="ECO:0000313" key="2">
    <source>
        <dbReference type="Proteomes" id="UP001595947"/>
    </source>
</evidence>
<dbReference type="Proteomes" id="UP001595947">
    <property type="component" value="Unassembled WGS sequence"/>
</dbReference>
<accession>A0ABV9YFI1</accession>
<name>A0ABV9YFI1_9PSEU</name>
<proteinExistence type="predicted"/>
<protein>
    <submittedName>
        <fullName evidence="1">Uncharacterized protein</fullName>
    </submittedName>
</protein>
<evidence type="ECO:0000313" key="1">
    <source>
        <dbReference type="EMBL" id="MFC5061114.1"/>
    </source>
</evidence>
<dbReference type="PROSITE" id="PS51318">
    <property type="entry name" value="TAT"/>
    <property type="match status" value="1"/>
</dbReference>
<sequence length="247" mass="25906">MTVPKNDDNKLPTPGLDARNALVAAAMSVGAGTAAGGSPMVAVAAGGATLATNFVIGLQQRWAAQRVGSAAWAYEQAAEIVGGLDVLNDRASSTDERLELTAKVLEASAQTSMPNKIRALAQVLADGVTDGGDVNEATVLALALKDLEGSHVEVLRVMATTRPIEAGPPGERRRSSEDWQLGEIRDLSGVRVFEAILAVLVRHGLVTDFHDRSTWATIEAARWNLTPVGHRCLGLLGLEEPTAVTAD</sequence>